<dbReference type="InterPro" id="IPR058712">
    <property type="entry name" value="SRA_ScoMcrA"/>
</dbReference>
<keyword evidence="2" id="KW-0378">Hydrolase</keyword>
<reference evidence="2 3" key="1">
    <citation type="submission" date="2019-04" db="EMBL/GenBank/DDBJ databases">
        <title>Streptomyces lasaliensis sp.nov., an Actinomycete isolated from soil which produces the polyether antibiotic lasalocid.</title>
        <authorList>
            <person name="Erwin G."/>
            <person name="Haber C."/>
        </authorList>
    </citation>
    <scope>NUCLEOTIDE SEQUENCE [LARGE SCALE GENOMIC DNA]</scope>
    <source>
        <strain evidence="2 3">DSM 40089</strain>
    </source>
</reference>
<dbReference type="Gene3D" id="1.10.30.50">
    <property type="match status" value="1"/>
</dbReference>
<dbReference type="GO" id="GO:0003676">
    <property type="term" value="F:nucleic acid binding"/>
    <property type="evidence" value="ECO:0007669"/>
    <property type="project" value="InterPro"/>
</dbReference>
<dbReference type="InterPro" id="IPR003615">
    <property type="entry name" value="HNH_nuc"/>
</dbReference>
<keyword evidence="2" id="KW-0540">Nuclease</keyword>
<dbReference type="GO" id="GO:0008270">
    <property type="term" value="F:zinc ion binding"/>
    <property type="evidence" value="ECO:0007669"/>
    <property type="project" value="InterPro"/>
</dbReference>
<sequence length="469" mass="52518">MTDQQDLLRRIGKIRPDHRPGGQALHRPLLLLWAIAQAVQGRPRLQPWSLVKGEVGPLLAQFAAPHLSEADVRYPFWALRNDAVWEVVNEGGLPLTSELRRPTLTALDEVNPLGGLLEADYDLLVRDRELAITAMSNLIVRFFSANPAEVLQALHVHALVPGHVDAYLQPLLGEPFPHRTAIQQAYGGNGVSGITPLADGILSVYSDEKGPYGDHRIPETGWIAYTGDGLSGDQAMVKGNKSMQRYQVQRKALRYWHKPYKGHWTFETWAVIVQCRRRWGPGDDDRQRREYVWVLAPVPSPLPATWPAEVKEALEQDDGRVHDDSVDVVPIEVDDEQGASLLLTPKERYRRLTAAARRTADRRTRRSTMTKVERYLRSAAARDAVIIRSEGCCENPSCLGHPQERTDSDQPLLEVDHVVGLARTGQDTPDVMIALCPNCHALKTRGKNRAQLQASLARVARQRHSQFGQ</sequence>
<dbReference type="SMART" id="SM00507">
    <property type="entry name" value="HNHc"/>
    <property type="match status" value="1"/>
</dbReference>
<comment type="caution">
    <text evidence="2">The sequence shown here is derived from an EMBL/GenBank/DDBJ whole genome shotgun (WGS) entry which is preliminary data.</text>
</comment>
<evidence type="ECO:0000313" key="2">
    <source>
        <dbReference type="EMBL" id="TKT08282.1"/>
    </source>
</evidence>
<protein>
    <submittedName>
        <fullName evidence="2">HNH endonuclease</fullName>
    </submittedName>
</protein>
<evidence type="ECO:0000313" key="3">
    <source>
        <dbReference type="Proteomes" id="UP000308632"/>
    </source>
</evidence>
<dbReference type="Pfam" id="PF26340">
    <property type="entry name" value="DNA-SBD_ScoMcrA"/>
    <property type="match status" value="1"/>
</dbReference>
<dbReference type="Pfam" id="PF01844">
    <property type="entry name" value="HNH"/>
    <property type="match status" value="1"/>
</dbReference>
<dbReference type="InterPro" id="IPR002711">
    <property type="entry name" value="HNH"/>
</dbReference>
<accession>A0A4U5X1Q7</accession>
<dbReference type="RefSeq" id="WP_137301389.1">
    <property type="nucleotide sequence ID" value="NZ_BMVD01000011.1"/>
</dbReference>
<dbReference type="Proteomes" id="UP000308632">
    <property type="component" value="Unassembled WGS sequence"/>
</dbReference>
<organism evidence="2 3">
    <name type="scientific">Streptomyces galbus</name>
    <dbReference type="NCBI Taxonomy" id="33898"/>
    <lineage>
        <taxon>Bacteria</taxon>
        <taxon>Bacillati</taxon>
        <taxon>Actinomycetota</taxon>
        <taxon>Actinomycetes</taxon>
        <taxon>Kitasatosporales</taxon>
        <taxon>Streptomycetaceae</taxon>
        <taxon>Streptomyces</taxon>
    </lineage>
</organism>
<dbReference type="AlphaFoldDB" id="A0A4U5X1Q7"/>
<proteinExistence type="predicted"/>
<name>A0A4U5X1Q7_STRGB</name>
<evidence type="ECO:0000259" key="1">
    <source>
        <dbReference type="SMART" id="SM00507"/>
    </source>
</evidence>
<gene>
    <name evidence="2" type="ORF">E4U92_17625</name>
</gene>
<dbReference type="Pfam" id="PF26348">
    <property type="entry name" value="SRA_ScoMcrA"/>
    <property type="match status" value="1"/>
</dbReference>
<dbReference type="GO" id="GO:0004519">
    <property type="term" value="F:endonuclease activity"/>
    <property type="evidence" value="ECO:0007669"/>
    <property type="project" value="UniProtKB-KW"/>
</dbReference>
<feature type="domain" description="HNH nuclease" evidence="1">
    <location>
        <begin position="380"/>
        <end position="441"/>
    </location>
</feature>
<dbReference type="EMBL" id="SZPR01000014">
    <property type="protein sequence ID" value="TKT08282.1"/>
    <property type="molecule type" value="Genomic_DNA"/>
</dbReference>
<keyword evidence="2" id="KW-0255">Endonuclease</keyword>
<dbReference type="CDD" id="cd00085">
    <property type="entry name" value="HNHc"/>
    <property type="match status" value="1"/>
</dbReference>
<dbReference type="InterPro" id="IPR058813">
    <property type="entry name" value="DNA-SBD_ScoMcrA"/>
</dbReference>